<feature type="domain" description="Tyrosine specific protein phosphatases" evidence="2">
    <location>
        <begin position="151"/>
        <end position="224"/>
    </location>
</feature>
<evidence type="ECO:0000259" key="2">
    <source>
        <dbReference type="PROSITE" id="PS50056"/>
    </source>
</evidence>
<dbReference type="Pfam" id="PF13350">
    <property type="entry name" value="Y_phosphatase3"/>
    <property type="match status" value="1"/>
</dbReference>
<protein>
    <recommendedName>
        <fullName evidence="2">Tyrosine specific protein phosphatases domain-containing protein</fullName>
    </recommendedName>
</protein>
<reference evidence="3" key="1">
    <citation type="journal article" date="2020" name="Stud. Mycol.">
        <title>101 Dothideomycetes genomes: a test case for predicting lifestyles and emergence of pathogens.</title>
        <authorList>
            <person name="Haridas S."/>
            <person name="Albert R."/>
            <person name="Binder M."/>
            <person name="Bloem J."/>
            <person name="Labutti K."/>
            <person name="Salamov A."/>
            <person name="Andreopoulos B."/>
            <person name="Baker S."/>
            <person name="Barry K."/>
            <person name="Bills G."/>
            <person name="Bluhm B."/>
            <person name="Cannon C."/>
            <person name="Castanera R."/>
            <person name="Culley D."/>
            <person name="Daum C."/>
            <person name="Ezra D."/>
            <person name="Gonzalez J."/>
            <person name="Henrissat B."/>
            <person name="Kuo A."/>
            <person name="Liang C."/>
            <person name="Lipzen A."/>
            <person name="Lutzoni F."/>
            <person name="Magnuson J."/>
            <person name="Mondo S."/>
            <person name="Nolan M."/>
            <person name="Ohm R."/>
            <person name="Pangilinan J."/>
            <person name="Park H.-J."/>
            <person name="Ramirez L."/>
            <person name="Alfaro M."/>
            <person name="Sun H."/>
            <person name="Tritt A."/>
            <person name="Yoshinaga Y."/>
            <person name="Zwiers L.-H."/>
            <person name="Turgeon B."/>
            <person name="Goodwin S."/>
            <person name="Spatafora J."/>
            <person name="Crous P."/>
            <person name="Grigoriev I."/>
        </authorList>
    </citation>
    <scope>NUCLEOTIDE SEQUENCE</scope>
    <source>
        <strain evidence="3">CBS 119925</strain>
    </source>
</reference>
<dbReference type="AlphaFoldDB" id="A0A6A6V262"/>
<dbReference type="InterPro" id="IPR026893">
    <property type="entry name" value="Tyr/Ser_Pase_IphP-type"/>
</dbReference>
<dbReference type="GO" id="GO:0004721">
    <property type="term" value="F:phosphoprotein phosphatase activity"/>
    <property type="evidence" value="ECO:0007669"/>
    <property type="project" value="InterPro"/>
</dbReference>
<dbReference type="PROSITE" id="PS50056">
    <property type="entry name" value="TYR_PHOSPHATASE_2"/>
    <property type="match status" value="1"/>
</dbReference>
<dbReference type="InterPro" id="IPR000387">
    <property type="entry name" value="Tyr_Pase_dom"/>
</dbReference>
<feature type="region of interest" description="Disordered" evidence="1">
    <location>
        <begin position="1"/>
        <end position="33"/>
    </location>
</feature>
<name>A0A6A6V262_9PLEO</name>
<evidence type="ECO:0000313" key="3">
    <source>
        <dbReference type="EMBL" id="KAF2743804.1"/>
    </source>
</evidence>
<gene>
    <name evidence="3" type="ORF">M011DRAFT_409818</name>
</gene>
<dbReference type="EMBL" id="MU006594">
    <property type="protein sequence ID" value="KAF2743804.1"/>
    <property type="molecule type" value="Genomic_DNA"/>
</dbReference>
<organism evidence="3 4">
    <name type="scientific">Sporormia fimetaria CBS 119925</name>
    <dbReference type="NCBI Taxonomy" id="1340428"/>
    <lineage>
        <taxon>Eukaryota</taxon>
        <taxon>Fungi</taxon>
        <taxon>Dikarya</taxon>
        <taxon>Ascomycota</taxon>
        <taxon>Pezizomycotina</taxon>
        <taxon>Dothideomycetes</taxon>
        <taxon>Pleosporomycetidae</taxon>
        <taxon>Pleosporales</taxon>
        <taxon>Sporormiaceae</taxon>
        <taxon>Sporormia</taxon>
    </lineage>
</organism>
<dbReference type="PANTHER" id="PTHR31126">
    <property type="entry name" value="TYROSINE-PROTEIN PHOSPHATASE"/>
    <property type="match status" value="1"/>
</dbReference>
<dbReference type="SUPFAM" id="SSF52799">
    <property type="entry name" value="(Phosphotyrosine protein) phosphatases II"/>
    <property type="match status" value="1"/>
</dbReference>
<evidence type="ECO:0000313" key="4">
    <source>
        <dbReference type="Proteomes" id="UP000799440"/>
    </source>
</evidence>
<sequence>MLSTQPAETQPPSNPPDPPSRPPHPSYSPFHPIPGLSNFRDIGGWPTTRPHTSIRTGILFRGSDTNRITPAGISKLHDLGIETDFDLRSAQQIEKTGGYREMEGIERRWTPVFVEGEYTEEKARRRYELYASEGVEGIVKAFVEILTAGAEMFRTVLRHLLATVPAPGFENPVPALFMHCTTGNNRTGVFISLLLLLLGVPVESVVEEYALSEEGLAPTRHVNVERLLKKGAFEKYGPEKAREKCERMVGARPESMRALIAEVEKKWGGAEGYFRGIVGLKQEEIEGLKNVLIVTDDGPR</sequence>
<dbReference type="InterPro" id="IPR016130">
    <property type="entry name" value="Tyr_Pase_AS"/>
</dbReference>
<keyword evidence="4" id="KW-1185">Reference proteome</keyword>
<feature type="compositionally biased region" description="Pro residues" evidence="1">
    <location>
        <begin position="12"/>
        <end position="26"/>
    </location>
</feature>
<proteinExistence type="predicted"/>
<dbReference type="Proteomes" id="UP000799440">
    <property type="component" value="Unassembled WGS sequence"/>
</dbReference>
<evidence type="ECO:0000256" key="1">
    <source>
        <dbReference type="SAM" id="MobiDB-lite"/>
    </source>
</evidence>
<dbReference type="PANTHER" id="PTHR31126:SF1">
    <property type="entry name" value="TYROSINE SPECIFIC PROTEIN PHOSPHATASES DOMAIN-CONTAINING PROTEIN"/>
    <property type="match status" value="1"/>
</dbReference>
<dbReference type="OrthoDB" id="449382at2759"/>
<accession>A0A6A6V262</accession>
<dbReference type="InterPro" id="IPR029021">
    <property type="entry name" value="Prot-tyrosine_phosphatase-like"/>
</dbReference>
<feature type="compositionally biased region" description="Polar residues" evidence="1">
    <location>
        <begin position="1"/>
        <end position="10"/>
    </location>
</feature>
<dbReference type="PROSITE" id="PS00383">
    <property type="entry name" value="TYR_PHOSPHATASE_1"/>
    <property type="match status" value="1"/>
</dbReference>
<dbReference type="Gene3D" id="3.90.190.10">
    <property type="entry name" value="Protein tyrosine phosphatase superfamily"/>
    <property type="match status" value="1"/>
</dbReference>